<comment type="caution">
    <text evidence="2">The sequence shown here is derived from an EMBL/GenBank/DDBJ whole genome shotgun (WGS) entry which is preliminary data.</text>
</comment>
<keyword evidence="1" id="KW-0812">Transmembrane</keyword>
<gene>
    <name evidence="2" type="ORF">DVR12_16180</name>
</gene>
<feature type="transmembrane region" description="Helical" evidence="1">
    <location>
        <begin position="12"/>
        <end position="30"/>
    </location>
</feature>
<feature type="transmembrane region" description="Helical" evidence="1">
    <location>
        <begin position="42"/>
        <end position="61"/>
    </location>
</feature>
<evidence type="ECO:0000256" key="1">
    <source>
        <dbReference type="SAM" id="Phobius"/>
    </source>
</evidence>
<dbReference type="RefSeq" id="WP_116976845.1">
    <property type="nucleotide sequence ID" value="NZ_QPMM01000008.1"/>
</dbReference>
<keyword evidence="3" id="KW-1185">Reference proteome</keyword>
<dbReference type="AlphaFoldDB" id="A0A3E1Y8J5"/>
<keyword evidence="1" id="KW-1133">Transmembrane helix</keyword>
<evidence type="ECO:0000313" key="3">
    <source>
        <dbReference type="Proteomes" id="UP000260644"/>
    </source>
</evidence>
<evidence type="ECO:0000313" key="2">
    <source>
        <dbReference type="EMBL" id="RFS21434.1"/>
    </source>
</evidence>
<reference evidence="2 3" key="1">
    <citation type="submission" date="2018-07" db="EMBL/GenBank/DDBJ databases">
        <title>Chitinophaga K2CV101002-2 sp. nov., isolated from a monsoon evergreen broad-leaved forest soil.</title>
        <authorList>
            <person name="Lv Y."/>
        </authorList>
    </citation>
    <scope>NUCLEOTIDE SEQUENCE [LARGE SCALE GENOMIC DNA]</scope>
    <source>
        <strain evidence="2 3">GDMCC 1.1288</strain>
    </source>
</reference>
<protein>
    <submittedName>
        <fullName evidence="2">Uncharacterized protein</fullName>
    </submittedName>
</protein>
<name>A0A3E1Y8J5_9BACT</name>
<dbReference type="OrthoDB" id="1495670at2"/>
<proteinExistence type="predicted"/>
<organism evidence="2 3">
    <name type="scientific">Chitinophaga silvatica</name>
    <dbReference type="NCBI Taxonomy" id="2282649"/>
    <lineage>
        <taxon>Bacteria</taxon>
        <taxon>Pseudomonadati</taxon>
        <taxon>Bacteroidota</taxon>
        <taxon>Chitinophagia</taxon>
        <taxon>Chitinophagales</taxon>
        <taxon>Chitinophagaceae</taxon>
        <taxon>Chitinophaga</taxon>
    </lineage>
</organism>
<sequence length="189" mass="21913">MESLTKLKGIKPVPILLITFIGVIALRIAYLPVFHDALFFTWLYYFPFFCLCVLTIIYFLLNIKQFLRTKKIFTLLSVIIGAISIILIILQHKKRENWNNAPSIFTATTNKIGNDGGLVLQFKNNGILKATKMDHWAVTYYWGTYRLKNDTVDLDIPLDFDLGRKAVLGEKSLRFLEDTIVIEVQRFYQ</sequence>
<keyword evidence="1" id="KW-0472">Membrane</keyword>
<accession>A0A3E1Y8J5</accession>
<feature type="transmembrane region" description="Helical" evidence="1">
    <location>
        <begin position="73"/>
        <end position="90"/>
    </location>
</feature>
<dbReference type="EMBL" id="QPMM01000008">
    <property type="protein sequence ID" value="RFS21434.1"/>
    <property type="molecule type" value="Genomic_DNA"/>
</dbReference>
<dbReference type="Proteomes" id="UP000260644">
    <property type="component" value="Unassembled WGS sequence"/>
</dbReference>